<keyword evidence="6" id="KW-0520">NAD</keyword>
<dbReference type="GO" id="GO:0005737">
    <property type="term" value="C:cytoplasm"/>
    <property type="evidence" value="ECO:0007669"/>
    <property type="project" value="TreeGrafter"/>
</dbReference>
<dbReference type="InterPro" id="IPR029035">
    <property type="entry name" value="DHS-like_NAD/FAD-binding_dom"/>
</dbReference>
<comment type="catalytic activity">
    <reaction evidence="1">
        <text>[eIF5A protein]-L-lysine + spermidine = [eIF5A protein]-deoxyhypusine + propane-1,3-diamine</text>
        <dbReference type="Rhea" id="RHEA:33299"/>
        <dbReference type="Rhea" id="RHEA-COMP:10143"/>
        <dbReference type="Rhea" id="RHEA-COMP:10144"/>
        <dbReference type="ChEBI" id="CHEBI:29969"/>
        <dbReference type="ChEBI" id="CHEBI:57484"/>
        <dbReference type="ChEBI" id="CHEBI:57834"/>
        <dbReference type="ChEBI" id="CHEBI:82657"/>
        <dbReference type="EC" id="2.5.1.46"/>
    </reaction>
</comment>
<comment type="pathway">
    <text evidence="3">Protein modification; eIF5A hypusination.</text>
</comment>
<evidence type="ECO:0000256" key="2">
    <source>
        <dbReference type="ARBA" id="ARBA00002823"/>
    </source>
</evidence>
<name>A0A9P5SC59_9FUNG</name>
<feature type="non-terminal residue" evidence="7">
    <location>
        <position position="1"/>
    </location>
</feature>
<dbReference type="SUPFAM" id="SSF52467">
    <property type="entry name" value="DHS-like NAD/FAD-binding domain"/>
    <property type="match status" value="1"/>
</dbReference>
<dbReference type="PANTHER" id="PTHR11703:SF0">
    <property type="entry name" value="DEOXYHYPUSINE SYNTHASE"/>
    <property type="match status" value="1"/>
</dbReference>
<dbReference type="GO" id="GO:0034038">
    <property type="term" value="F:deoxyhypusine synthase activity"/>
    <property type="evidence" value="ECO:0007669"/>
    <property type="project" value="UniProtKB-EC"/>
</dbReference>
<dbReference type="Proteomes" id="UP000696485">
    <property type="component" value="Unassembled WGS sequence"/>
</dbReference>
<dbReference type="Pfam" id="PF01916">
    <property type="entry name" value="DS"/>
    <property type="match status" value="1"/>
</dbReference>
<dbReference type="AlphaFoldDB" id="A0A9P5SC59"/>
<dbReference type="EC" id="2.5.1.46" evidence="5"/>
<comment type="similarity">
    <text evidence="4">Belongs to the deoxyhypusine synthase family.</text>
</comment>
<evidence type="ECO:0000256" key="3">
    <source>
        <dbReference type="ARBA" id="ARBA00005041"/>
    </source>
</evidence>
<dbReference type="Gene3D" id="3.40.910.10">
    <property type="entry name" value="Deoxyhypusine synthase"/>
    <property type="match status" value="2"/>
</dbReference>
<sequence>SPGLIIGIVADICAMNNQAVFAKKTGVIILGRGVEFDGSDAGARPNKAVSWGKIRMGAKSVKVYVDATIAFSLIVSQTFAKHFPKKKKTQAST</sequence>
<evidence type="ECO:0000256" key="5">
    <source>
        <dbReference type="ARBA" id="ARBA00012683"/>
    </source>
</evidence>
<dbReference type="InterPro" id="IPR002773">
    <property type="entry name" value="Deoxyhypusine_synthase"/>
</dbReference>
<dbReference type="InterPro" id="IPR036982">
    <property type="entry name" value="Deoxyhypusine_synthase_sf"/>
</dbReference>
<gene>
    <name evidence="7" type="ORF">BG006_002342</name>
</gene>
<dbReference type="PANTHER" id="PTHR11703">
    <property type="entry name" value="DEOXYHYPUSINE SYNTHASE"/>
    <property type="match status" value="1"/>
</dbReference>
<protein>
    <recommendedName>
        <fullName evidence="5">deoxyhypusine synthase</fullName>
        <ecNumber evidence="5">2.5.1.46</ecNumber>
    </recommendedName>
</protein>
<evidence type="ECO:0000313" key="8">
    <source>
        <dbReference type="Proteomes" id="UP000696485"/>
    </source>
</evidence>
<comment type="function">
    <text evidence="2">Catalyzes the NAD-dependent oxidative cleavage of spermidine and the subsequent transfer of the butylamine moiety of spermidine to the epsilon-amino group of a specific lysine residue of the eIF-5A precursor protein to form the intermediate deoxyhypusine residue.</text>
</comment>
<evidence type="ECO:0000256" key="6">
    <source>
        <dbReference type="ARBA" id="ARBA00023027"/>
    </source>
</evidence>
<reference evidence="7" key="1">
    <citation type="journal article" date="2020" name="Fungal Divers.">
        <title>Resolving the Mortierellaceae phylogeny through synthesis of multi-gene phylogenetics and phylogenomics.</title>
        <authorList>
            <person name="Vandepol N."/>
            <person name="Liber J."/>
            <person name="Desiro A."/>
            <person name="Na H."/>
            <person name="Kennedy M."/>
            <person name="Barry K."/>
            <person name="Grigoriev I.V."/>
            <person name="Miller A.N."/>
            <person name="O'Donnell K."/>
            <person name="Stajich J.E."/>
            <person name="Bonito G."/>
        </authorList>
    </citation>
    <scope>NUCLEOTIDE SEQUENCE</scope>
    <source>
        <strain evidence="7">NVP1</strain>
    </source>
</reference>
<dbReference type="EMBL" id="JAAAUY010001538">
    <property type="protein sequence ID" value="KAF9322492.1"/>
    <property type="molecule type" value="Genomic_DNA"/>
</dbReference>
<organism evidence="7 8">
    <name type="scientific">Podila minutissima</name>
    <dbReference type="NCBI Taxonomy" id="64525"/>
    <lineage>
        <taxon>Eukaryota</taxon>
        <taxon>Fungi</taxon>
        <taxon>Fungi incertae sedis</taxon>
        <taxon>Mucoromycota</taxon>
        <taxon>Mortierellomycotina</taxon>
        <taxon>Mortierellomycetes</taxon>
        <taxon>Mortierellales</taxon>
        <taxon>Mortierellaceae</taxon>
        <taxon>Podila</taxon>
    </lineage>
</organism>
<evidence type="ECO:0000256" key="4">
    <source>
        <dbReference type="ARBA" id="ARBA00009892"/>
    </source>
</evidence>
<accession>A0A9P5SC59</accession>
<evidence type="ECO:0000313" key="7">
    <source>
        <dbReference type="EMBL" id="KAF9322492.1"/>
    </source>
</evidence>
<comment type="caution">
    <text evidence="7">The sequence shown here is derived from an EMBL/GenBank/DDBJ whole genome shotgun (WGS) entry which is preliminary data.</text>
</comment>
<evidence type="ECO:0000256" key="1">
    <source>
        <dbReference type="ARBA" id="ARBA00000952"/>
    </source>
</evidence>
<proteinExistence type="inferred from homology"/>
<keyword evidence="8" id="KW-1185">Reference proteome</keyword>